<sequence>MRDATRDAHERLDALFMGFDLRDPDGYRRFIGAQAEAMLGIEDALDAAGAGDVLPDWPERRRGHLLAADARALGIAIDPVPIDGAMVAGEARIAAALYVLEGSRHGARHLRRLVPEGAPLDFLDADQPAGNWSKLLAKLDTILYQPASQDVAIVAAREIFGVFEYRGRAWLTKA</sequence>
<dbReference type="InterPro" id="IPR016084">
    <property type="entry name" value="Haem_Oase-like_multi-hlx"/>
</dbReference>
<protein>
    <submittedName>
        <fullName evidence="1">Biliverdin-producing heme oxygenase</fullName>
    </submittedName>
</protein>
<accession>A0A4U1L933</accession>
<dbReference type="Proteomes" id="UP000309138">
    <property type="component" value="Unassembled WGS sequence"/>
</dbReference>
<dbReference type="CDD" id="cd19166">
    <property type="entry name" value="HemeO-bac"/>
    <property type="match status" value="1"/>
</dbReference>
<dbReference type="Gene3D" id="1.20.910.10">
    <property type="entry name" value="Heme oxygenase-like"/>
    <property type="match status" value="1"/>
</dbReference>
<comment type="caution">
    <text evidence="1">The sequence shown here is derived from an EMBL/GenBank/DDBJ whole genome shotgun (WGS) entry which is preliminary data.</text>
</comment>
<organism evidence="1 2">
    <name type="scientific">Sphingomonas baiyangensis</name>
    <dbReference type="NCBI Taxonomy" id="2572576"/>
    <lineage>
        <taxon>Bacteria</taxon>
        <taxon>Pseudomonadati</taxon>
        <taxon>Pseudomonadota</taxon>
        <taxon>Alphaproteobacteria</taxon>
        <taxon>Sphingomonadales</taxon>
        <taxon>Sphingomonadaceae</taxon>
        <taxon>Sphingomonas</taxon>
    </lineage>
</organism>
<dbReference type="OrthoDB" id="9149607at2"/>
<proteinExistence type="predicted"/>
<dbReference type="SUPFAM" id="SSF48613">
    <property type="entry name" value="Heme oxygenase-like"/>
    <property type="match status" value="1"/>
</dbReference>
<dbReference type="AlphaFoldDB" id="A0A4U1L933"/>
<evidence type="ECO:0000313" key="2">
    <source>
        <dbReference type="Proteomes" id="UP000309138"/>
    </source>
</evidence>
<dbReference type="EMBL" id="SWKR01000001">
    <property type="protein sequence ID" value="TKD53354.1"/>
    <property type="molecule type" value="Genomic_DNA"/>
</dbReference>
<reference evidence="1 2" key="1">
    <citation type="submission" date="2019-04" db="EMBL/GenBank/DDBJ databases">
        <authorList>
            <person name="Yang Y."/>
            <person name="Wei D."/>
        </authorList>
    </citation>
    <scope>NUCLEOTIDE SEQUENCE [LARGE SCALE GENOMIC DNA]</scope>
    <source>
        <strain evidence="1 2">L-1-4w-11</strain>
    </source>
</reference>
<keyword evidence="2" id="KW-1185">Reference proteome</keyword>
<name>A0A4U1L933_9SPHN</name>
<gene>
    <name evidence="1" type="ORF">FBR43_00930</name>
</gene>
<evidence type="ECO:0000313" key="1">
    <source>
        <dbReference type="EMBL" id="TKD53354.1"/>
    </source>
</evidence>